<sequence>MSILCGHFVFNDAVTPPAAEGTASKTDISALLSFKSQISGDPFGVLSSWNESFHHCQWQGVLCGRHHPDRVTALVLDSRQLTGDFGLARFLESPDSVLSQSLTSTGGIKGSIGYIPPEYGMGGRPSVEGDVYSYGILLLEIFTGVSPTDERLKDGVSLHKHVEMAFPEQVMGIVDTKLFSAADVEANTYASENVFDCILTVIQCGLLCSKELPKERITIKDVVKQLNATLKKLLTP</sequence>
<dbReference type="PANTHER" id="PTHR48055:SF55">
    <property type="entry name" value="PROTEIN KINASE DOMAIN-CONTAINING PROTEIN"/>
    <property type="match status" value="1"/>
</dbReference>
<keyword evidence="1" id="KW-0433">Leucine-rich repeat</keyword>
<evidence type="ECO:0000259" key="3">
    <source>
        <dbReference type="PROSITE" id="PS50011"/>
    </source>
</evidence>
<reference evidence="4" key="1">
    <citation type="journal article" date="2022" name="Cell">
        <title>Repeat-based holocentromeres influence genome architecture and karyotype evolution.</title>
        <authorList>
            <person name="Hofstatter P.G."/>
            <person name="Thangavel G."/>
            <person name="Lux T."/>
            <person name="Neumann P."/>
            <person name="Vondrak T."/>
            <person name="Novak P."/>
            <person name="Zhang M."/>
            <person name="Costa L."/>
            <person name="Castellani M."/>
            <person name="Scott A."/>
            <person name="Toegelov H."/>
            <person name="Fuchs J."/>
            <person name="Mata-Sucre Y."/>
            <person name="Dias Y."/>
            <person name="Vanzela A.L.L."/>
            <person name="Huettel B."/>
            <person name="Almeida C.C.S."/>
            <person name="Simkova H."/>
            <person name="Souza G."/>
            <person name="Pedrosa-Harand A."/>
            <person name="Macas J."/>
            <person name="Mayer K.F.X."/>
            <person name="Houben A."/>
            <person name="Marques A."/>
        </authorList>
    </citation>
    <scope>NUCLEOTIDE SEQUENCE</scope>
    <source>
        <strain evidence="4">RhyBre1mFocal</strain>
    </source>
</reference>
<name>A0A9Q0C7S6_9POAL</name>
<dbReference type="InterPro" id="IPR011009">
    <property type="entry name" value="Kinase-like_dom_sf"/>
</dbReference>
<accession>A0A9Q0C7S6</accession>
<gene>
    <name evidence="4" type="ORF">LUZ63_013032</name>
</gene>
<dbReference type="InterPro" id="IPR000719">
    <property type="entry name" value="Prot_kinase_dom"/>
</dbReference>
<protein>
    <recommendedName>
        <fullName evidence="3">Protein kinase domain-containing protein</fullName>
    </recommendedName>
</protein>
<dbReference type="GO" id="GO:0016020">
    <property type="term" value="C:membrane"/>
    <property type="evidence" value="ECO:0007669"/>
    <property type="project" value="TreeGrafter"/>
</dbReference>
<dbReference type="GO" id="GO:0005524">
    <property type="term" value="F:ATP binding"/>
    <property type="evidence" value="ECO:0007669"/>
    <property type="project" value="InterPro"/>
</dbReference>
<dbReference type="PANTHER" id="PTHR48055">
    <property type="entry name" value="LEUCINE-RICH REPEAT RECEPTOR PROTEIN KINASE EMS1"/>
    <property type="match status" value="1"/>
</dbReference>
<dbReference type="SUPFAM" id="SSF56112">
    <property type="entry name" value="Protein kinase-like (PK-like)"/>
    <property type="match status" value="1"/>
</dbReference>
<dbReference type="GO" id="GO:0004672">
    <property type="term" value="F:protein kinase activity"/>
    <property type="evidence" value="ECO:0007669"/>
    <property type="project" value="InterPro"/>
</dbReference>
<keyword evidence="5" id="KW-1185">Reference proteome</keyword>
<dbReference type="InterPro" id="IPR013210">
    <property type="entry name" value="LRR_N_plant-typ"/>
</dbReference>
<dbReference type="Pfam" id="PF07714">
    <property type="entry name" value="PK_Tyr_Ser-Thr"/>
    <property type="match status" value="1"/>
</dbReference>
<dbReference type="Gene3D" id="1.10.510.10">
    <property type="entry name" value="Transferase(Phosphotransferase) domain 1"/>
    <property type="match status" value="1"/>
</dbReference>
<evidence type="ECO:0000256" key="1">
    <source>
        <dbReference type="ARBA" id="ARBA00022614"/>
    </source>
</evidence>
<proteinExistence type="predicted"/>
<evidence type="ECO:0000313" key="5">
    <source>
        <dbReference type="Proteomes" id="UP001151287"/>
    </source>
</evidence>
<organism evidence="4 5">
    <name type="scientific">Rhynchospora breviuscula</name>
    <dbReference type="NCBI Taxonomy" id="2022672"/>
    <lineage>
        <taxon>Eukaryota</taxon>
        <taxon>Viridiplantae</taxon>
        <taxon>Streptophyta</taxon>
        <taxon>Embryophyta</taxon>
        <taxon>Tracheophyta</taxon>
        <taxon>Spermatophyta</taxon>
        <taxon>Magnoliopsida</taxon>
        <taxon>Liliopsida</taxon>
        <taxon>Poales</taxon>
        <taxon>Cyperaceae</taxon>
        <taxon>Cyperoideae</taxon>
        <taxon>Rhynchosporeae</taxon>
        <taxon>Rhynchospora</taxon>
    </lineage>
</organism>
<dbReference type="EMBL" id="JAMQYH010000004">
    <property type="protein sequence ID" value="KAJ1688877.1"/>
    <property type="molecule type" value="Genomic_DNA"/>
</dbReference>
<feature type="domain" description="Protein kinase" evidence="3">
    <location>
        <begin position="1"/>
        <end position="230"/>
    </location>
</feature>
<evidence type="ECO:0000256" key="2">
    <source>
        <dbReference type="ARBA" id="ARBA00022737"/>
    </source>
</evidence>
<dbReference type="InterPro" id="IPR051564">
    <property type="entry name" value="LRR_receptor-like_kinase"/>
</dbReference>
<keyword evidence="2" id="KW-0677">Repeat</keyword>
<dbReference type="Proteomes" id="UP001151287">
    <property type="component" value="Unassembled WGS sequence"/>
</dbReference>
<dbReference type="PROSITE" id="PS50011">
    <property type="entry name" value="PROTEIN_KINASE_DOM"/>
    <property type="match status" value="1"/>
</dbReference>
<comment type="caution">
    <text evidence="4">The sequence shown here is derived from an EMBL/GenBank/DDBJ whole genome shotgun (WGS) entry which is preliminary data.</text>
</comment>
<dbReference type="OrthoDB" id="597908at2759"/>
<dbReference type="Pfam" id="PF08263">
    <property type="entry name" value="LRRNT_2"/>
    <property type="match status" value="1"/>
</dbReference>
<dbReference type="AlphaFoldDB" id="A0A9Q0C7S6"/>
<evidence type="ECO:0000313" key="4">
    <source>
        <dbReference type="EMBL" id="KAJ1688877.1"/>
    </source>
</evidence>
<dbReference type="InterPro" id="IPR001245">
    <property type="entry name" value="Ser-Thr/Tyr_kinase_cat_dom"/>
</dbReference>